<feature type="transmembrane region" description="Helical" evidence="7">
    <location>
        <begin position="182"/>
        <end position="199"/>
    </location>
</feature>
<feature type="transmembrane region" description="Helical" evidence="7">
    <location>
        <begin position="286"/>
        <end position="312"/>
    </location>
</feature>
<feature type="transmembrane region" description="Helical" evidence="7">
    <location>
        <begin position="242"/>
        <end position="265"/>
    </location>
</feature>
<evidence type="ECO:0000256" key="4">
    <source>
        <dbReference type="ARBA" id="ARBA00022692"/>
    </source>
</evidence>
<dbReference type="PANTHER" id="PTHR22926">
    <property type="entry name" value="PHOSPHO-N-ACETYLMURAMOYL-PENTAPEPTIDE-TRANSFERASE"/>
    <property type="match status" value="1"/>
</dbReference>
<sequence length="352" mass="37599">MPDVFFLVPLLAFALSAVICLALARLAPRLRLLDLPDERKRHDDAIPVVGGIGILAGLLLAMAAGGQRLPLEALLPTLLLFVIGVADDMRGMRASLKLLAQILAAWWLINLTDAALFSIPAPFAHGQWVLGSLATPVTMLLVVALLNAINMIDGLDGLAGGCMAIAALGAAYAGLVTGHGDLAGIALALFAAVLGFLIWNARLPWQARARMFLGDAGALGVGMLLCWLVFKLSLTPGGIRVPVTVALAPLAVPMIDMLVVAFWRLAERRNPMQADRGHSHHLLLEIGLPAATVVRVIWLASALVTLATFVAWRLGVAEGRLLGVLLLCSAVHMIWFRRSWLALRRRQRAGSH</sequence>
<dbReference type="RefSeq" id="WP_327600646.1">
    <property type="nucleotide sequence ID" value="NZ_JAYXHS010000004.1"/>
</dbReference>
<keyword evidence="2" id="KW-1003">Cell membrane</keyword>
<name>A0ABU6K7R2_9RHOO</name>
<dbReference type="Proteomes" id="UP001331561">
    <property type="component" value="Unassembled WGS sequence"/>
</dbReference>
<evidence type="ECO:0000313" key="8">
    <source>
        <dbReference type="EMBL" id="MEC5387672.1"/>
    </source>
</evidence>
<comment type="caution">
    <text evidence="8">The sequence shown here is derived from an EMBL/GenBank/DDBJ whole genome shotgun (WGS) entry which is preliminary data.</text>
</comment>
<feature type="transmembrane region" description="Helical" evidence="7">
    <location>
        <begin position="211"/>
        <end position="230"/>
    </location>
</feature>
<evidence type="ECO:0000256" key="6">
    <source>
        <dbReference type="ARBA" id="ARBA00023136"/>
    </source>
</evidence>
<proteinExistence type="predicted"/>
<feature type="transmembrane region" description="Helical" evidence="7">
    <location>
        <begin position="69"/>
        <end position="86"/>
    </location>
</feature>
<feature type="transmembrane region" description="Helical" evidence="7">
    <location>
        <begin position="98"/>
        <end position="119"/>
    </location>
</feature>
<feature type="transmembrane region" description="Helical" evidence="7">
    <location>
        <begin position="6"/>
        <end position="24"/>
    </location>
</feature>
<evidence type="ECO:0000256" key="5">
    <source>
        <dbReference type="ARBA" id="ARBA00022989"/>
    </source>
</evidence>
<dbReference type="GO" id="GO:0016740">
    <property type="term" value="F:transferase activity"/>
    <property type="evidence" value="ECO:0007669"/>
    <property type="project" value="UniProtKB-KW"/>
</dbReference>
<accession>A0ABU6K7R2</accession>
<keyword evidence="6 7" id="KW-0472">Membrane</keyword>
<comment type="subcellular location">
    <subcellularLocation>
        <location evidence="1">Cell membrane</location>
        <topology evidence="1">Multi-pass membrane protein</topology>
    </subcellularLocation>
</comment>
<keyword evidence="9" id="KW-1185">Reference proteome</keyword>
<dbReference type="InterPro" id="IPR018480">
    <property type="entry name" value="PNAcMuramoyl-5peptid_Trfase_CS"/>
</dbReference>
<keyword evidence="4 7" id="KW-0812">Transmembrane</keyword>
<keyword evidence="5 7" id="KW-1133">Transmembrane helix</keyword>
<evidence type="ECO:0000313" key="9">
    <source>
        <dbReference type="Proteomes" id="UP001331561"/>
    </source>
</evidence>
<dbReference type="PROSITE" id="PS01348">
    <property type="entry name" value="MRAY_2"/>
    <property type="match status" value="1"/>
</dbReference>
<dbReference type="Pfam" id="PF00953">
    <property type="entry name" value="Glycos_transf_4"/>
    <property type="match status" value="1"/>
</dbReference>
<protein>
    <submittedName>
        <fullName evidence="8">MraY family glycosyltransferase</fullName>
        <ecNumber evidence="8">2.7.8.-</ecNumber>
    </submittedName>
</protein>
<dbReference type="InterPro" id="IPR000715">
    <property type="entry name" value="Glycosyl_transferase_4"/>
</dbReference>
<reference evidence="8 9" key="1">
    <citation type="submission" date="2024-01" db="EMBL/GenBank/DDBJ databases">
        <title>Uliginosibacterium soil sp. nov.</title>
        <authorList>
            <person name="Lv Y."/>
        </authorList>
    </citation>
    <scope>NUCLEOTIDE SEQUENCE [LARGE SCALE GENOMIC DNA]</scope>
    <source>
        <strain evidence="8 9">H3</strain>
    </source>
</reference>
<organism evidence="8 9">
    <name type="scientific">Uliginosibacterium silvisoli</name>
    <dbReference type="NCBI Taxonomy" id="3114758"/>
    <lineage>
        <taxon>Bacteria</taxon>
        <taxon>Pseudomonadati</taxon>
        <taxon>Pseudomonadota</taxon>
        <taxon>Betaproteobacteria</taxon>
        <taxon>Rhodocyclales</taxon>
        <taxon>Zoogloeaceae</taxon>
        <taxon>Uliginosibacterium</taxon>
    </lineage>
</organism>
<feature type="transmembrane region" description="Helical" evidence="7">
    <location>
        <begin position="158"/>
        <end position="176"/>
    </location>
</feature>
<keyword evidence="3 8" id="KW-0808">Transferase</keyword>
<evidence type="ECO:0000256" key="3">
    <source>
        <dbReference type="ARBA" id="ARBA00022679"/>
    </source>
</evidence>
<feature type="transmembrane region" description="Helical" evidence="7">
    <location>
        <begin position="318"/>
        <end position="336"/>
    </location>
</feature>
<gene>
    <name evidence="8" type="ORF">VVD49_18205</name>
</gene>
<evidence type="ECO:0000256" key="7">
    <source>
        <dbReference type="SAM" id="Phobius"/>
    </source>
</evidence>
<evidence type="ECO:0000256" key="2">
    <source>
        <dbReference type="ARBA" id="ARBA00022475"/>
    </source>
</evidence>
<dbReference type="CDD" id="cd06853">
    <property type="entry name" value="GT_WecA_like"/>
    <property type="match status" value="1"/>
</dbReference>
<feature type="transmembrane region" description="Helical" evidence="7">
    <location>
        <begin position="45"/>
        <end position="63"/>
    </location>
</feature>
<dbReference type="EC" id="2.7.8.-" evidence="8"/>
<evidence type="ECO:0000256" key="1">
    <source>
        <dbReference type="ARBA" id="ARBA00004651"/>
    </source>
</evidence>
<feature type="transmembrane region" description="Helical" evidence="7">
    <location>
        <begin position="125"/>
        <end position="146"/>
    </location>
</feature>
<dbReference type="PANTHER" id="PTHR22926:SF3">
    <property type="entry name" value="UNDECAPRENYL-PHOSPHATE ALPHA-N-ACETYLGLUCOSAMINYL 1-PHOSPHATE TRANSFERASE"/>
    <property type="match status" value="1"/>
</dbReference>
<dbReference type="EMBL" id="JAYXHS010000004">
    <property type="protein sequence ID" value="MEC5387672.1"/>
    <property type="molecule type" value="Genomic_DNA"/>
</dbReference>